<dbReference type="AlphaFoldDB" id="A0A8C6H976"/>
<evidence type="ECO:0000256" key="2">
    <source>
        <dbReference type="ARBA" id="ARBA00016007"/>
    </source>
</evidence>
<dbReference type="GO" id="GO:1903566">
    <property type="term" value="P:positive regulation of protein localization to cilium"/>
    <property type="evidence" value="ECO:0007669"/>
    <property type="project" value="TreeGrafter"/>
</dbReference>
<dbReference type="Ensembl" id="ENSMSIT00000022766.1">
    <property type="protein sequence ID" value="ENSMSIP00000018011.1"/>
    <property type="gene ID" value="ENSMSIG00000015359.1"/>
</dbReference>
<dbReference type="GeneTree" id="ENSGT00390000000560"/>
<protein>
    <recommendedName>
        <fullName evidence="2">Endosome-associated-trafficking regulator 1</fullName>
    </recommendedName>
</protein>
<dbReference type="GO" id="GO:0005813">
    <property type="term" value="C:centrosome"/>
    <property type="evidence" value="ECO:0007669"/>
    <property type="project" value="TreeGrafter"/>
</dbReference>
<name>A0A8C6H976_MUSSI</name>
<evidence type="ECO:0000256" key="1">
    <source>
        <dbReference type="ARBA" id="ARBA00007791"/>
    </source>
</evidence>
<reference evidence="4" key="2">
    <citation type="submission" date="2025-09" db="UniProtKB">
        <authorList>
            <consortium name="Ensembl"/>
        </authorList>
    </citation>
    <scope>IDENTIFICATION</scope>
</reference>
<dbReference type="PANTHER" id="PTHR31259">
    <property type="entry name" value="ENDOSOME-ASSOCIATED TRAFFICKING REGULATOR 1"/>
    <property type="match status" value="1"/>
</dbReference>
<accession>A0A8C6H976</accession>
<evidence type="ECO:0000256" key="3">
    <source>
        <dbReference type="ARBA" id="ARBA00023054"/>
    </source>
</evidence>
<dbReference type="GO" id="GO:0036064">
    <property type="term" value="C:ciliary basal body"/>
    <property type="evidence" value="ECO:0007669"/>
    <property type="project" value="TreeGrafter"/>
</dbReference>
<dbReference type="PANTHER" id="PTHR31259:SF3">
    <property type="entry name" value="ENDOSOME-ASSOCIATED-TRAFFICKING REGULATOR 1"/>
    <property type="match status" value="1"/>
</dbReference>
<dbReference type="GO" id="GO:0055037">
    <property type="term" value="C:recycling endosome"/>
    <property type="evidence" value="ECO:0007669"/>
    <property type="project" value="TreeGrafter"/>
</dbReference>
<dbReference type="GO" id="GO:0045724">
    <property type="term" value="P:positive regulation of cilium assembly"/>
    <property type="evidence" value="ECO:0007669"/>
    <property type="project" value="TreeGrafter"/>
</dbReference>
<keyword evidence="3" id="KW-0175">Coiled coil</keyword>
<dbReference type="Proteomes" id="UP000694415">
    <property type="component" value="Unplaced"/>
</dbReference>
<dbReference type="GO" id="GO:0005769">
    <property type="term" value="C:early endosome"/>
    <property type="evidence" value="ECO:0007669"/>
    <property type="project" value="TreeGrafter"/>
</dbReference>
<reference evidence="4" key="1">
    <citation type="submission" date="2025-08" db="UniProtKB">
        <authorList>
            <consortium name="Ensembl"/>
        </authorList>
    </citation>
    <scope>IDENTIFICATION</scope>
</reference>
<evidence type="ECO:0000313" key="5">
    <source>
        <dbReference type="Proteomes" id="UP000694415"/>
    </source>
</evidence>
<keyword evidence="5" id="KW-1185">Reference proteome</keyword>
<dbReference type="InterPro" id="IPR026757">
    <property type="entry name" value="ENTR1"/>
</dbReference>
<dbReference type="GO" id="GO:0032465">
    <property type="term" value="P:regulation of cytokinesis"/>
    <property type="evidence" value="ECO:0007669"/>
    <property type="project" value="TreeGrafter"/>
</dbReference>
<comment type="similarity">
    <text evidence="1">Belongs to the ENTR1 family.</text>
</comment>
<organism evidence="4 5">
    <name type="scientific">Mus spicilegus</name>
    <name type="common">Mound-building mouse</name>
    <dbReference type="NCBI Taxonomy" id="10103"/>
    <lineage>
        <taxon>Eukaryota</taxon>
        <taxon>Metazoa</taxon>
        <taxon>Chordata</taxon>
        <taxon>Craniata</taxon>
        <taxon>Vertebrata</taxon>
        <taxon>Euteleostomi</taxon>
        <taxon>Mammalia</taxon>
        <taxon>Eutheria</taxon>
        <taxon>Euarchontoglires</taxon>
        <taxon>Glires</taxon>
        <taxon>Rodentia</taxon>
        <taxon>Myomorpha</taxon>
        <taxon>Muroidea</taxon>
        <taxon>Muridae</taxon>
        <taxon>Murinae</taxon>
        <taxon>Mus</taxon>
        <taxon>Mus</taxon>
    </lineage>
</organism>
<sequence length="240" mass="27152">MSSYTRQRRRGVPPLSQTWSRVVPDNFGDKLEDLEKANPFSFKEYLKTKNLSLSNEDMTTSRIYLKEASRHPLGLKHSSPASKPMGYGLEYQQPFCEDPTRARNLEEDEEDGWNRTYLPPAVGQTHSSRATQNSSPCGTYLSFFSNTSELAGPESLPPLKLSNTDSRISPVFPAGIPNADFVAHEDSLGDRHLRTLQMSYEALKDENSNKSHQCTTEIELSGTVLAWYPWIHGFYSEHCK</sequence>
<proteinExistence type="inferred from homology"/>
<evidence type="ECO:0000313" key="4">
    <source>
        <dbReference type="Ensembl" id="ENSMSIP00000018011.1"/>
    </source>
</evidence>
<dbReference type="GO" id="GO:0030496">
    <property type="term" value="C:midbody"/>
    <property type="evidence" value="ECO:0007669"/>
    <property type="project" value="TreeGrafter"/>
</dbReference>